<dbReference type="OrthoDB" id="9802991at2"/>
<dbReference type="RefSeq" id="WP_136425320.1">
    <property type="nucleotide sequence ID" value="NZ_SSSN01000013.1"/>
</dbReference>
<evidence type="ECO:0000313" key="3">
    <source>
        <dbReference type="EMBL" id="THG30621.1"/>
    </source>
</evidence>
<dbReference type="Pfam" id="PF03283">
    <property type="entry name" value="PAE"/>
    <property type="match status" value="1"/>
</dbReference>
<protein>
    <submittedName>
        <fullName evidence="3">Uncharacterized protein</fullName>
    </submittedName>
</protein>
<accession>A0A4S4FKE2</accession>
<keyword evidence="4" id="KW-1185">Reference proteome</keyword>
<feature type="transmembrane region" description="Helical" evidence="1">
    <location>
        <begin position="31"/>
        <end position="47"/>
    </location>
</feature>
<comment type="caution">
    <text evidence="3">The sequence shown here is derived from an EMBL/GenBank/DDBJ whole genome shotgun (WGS) entry which is preliminary data.</text>
</comment>
<gene>
    <name evidence="3" type="ORF">E6C70_14760</name>
    <name evidence="2" type="ORF">E6C70_15040</name>
</gene>
<keyword evidence="1" id="KW-1133">Transmembrane helix</keyword>
<dbReference type="AlphaFoldDB" id="A0A4S4FKE2"/>
<evidence type="ECO:0000256" key="1">
    <source>
        <dbReference type="SAM" id="Phobius"/>
    </source>
</evidence>
<sequence length="406" mass="45483">MNRKSTWIALAGCIAVVVFLVLNPLATLGTIGGALLLGVAFVYFIHFRHPSGVMSLNEVSDRRWHSVDLGKTTISGDGTRYEIYVRRGASSNLIIHFSGGGACWDDITASQPITLRRVLRGYTRDLRAFYFTALTKLFPTALTGMANQRDKDNRFRDWNFVFIPYTTGDLHVGDVVNTYAGKKGPFQVHHNGRNNTTAALAWIFANFLEPEKVMVSGESSEAWASAFYAPLVADHYTGKRVYCLSDGAGILSPRWSDVFDRTWRADSATYLGFQIGTDVYEDALSHRIDRVGGDIRYLHSNTLYDDTLTRFSAALNNVPTDTDRFIDDWSAHTVETMKRLAGDPDLAYQHFLTDWGHNVRRHTTAHTITTNELFHKAEADGVTYAEWLARNVIDDEDLSLGGRLLP</sequence>
<keyword evidence="1" id="KW-0472">Membrane</keyword>
<dbReference type="EMBL" id="SSSN01000013">
    <property type="protein sequence ID" value="THG30621.1"/>
    <property type="molecule type" value="Genomic_DNA"/>
</dbReference>
<evidence type="ECO:0000313" key="4">
    <source>
        <dbReference type="Proteomes" id="UP000307380"/>
    </source>
</evidence>
<dbReference type="Proteomes" id="UP000307380">
    <property type="component" value="Unassembled WGS sequence"/>
</dbReference>
<proteinExistence type="predicted"/>
<feature type="transmembrane region" description="Helical" evidence="1">
    <location>
        <begin position="7"/>
        <end position="25"/>
    </location>
</feature>
<dbReference type="EMBL" id="SSSN01000014">
    <property type="protein sequence ID" value="THG30358.1"/>
    <property type="molecule type" value="Genomic_DNA"/>
</dbReference>
<reference evidence="3 4" key="1">
    <citation type="submission" date="2019-04" db="EMBL/GenBank/DDBJ databases">
        <authorList>
            <person name="Jiang L."/>
        </authorList>
    </citation>
    <scope>NUCLEOTIDE SEQUENCE [LARGE SCALE GENOMIC DNA]</scope>
    <source>
        <strain evidence="3 4">YIM 131861</strain>
    </source>
</reference>
<dbReference type="PANTHER" id="PTHR21562">
    <property type="entry name" value="NOTUM-RELATED"/>
    <property type="match status" value="1"/>
</dbReference>
<name>A0A4S4FKE2_9MICO</name>
<dbReference type="GO" id="GO:0016787">
    <property type="term" value="F:hydrolase activity"/>
    <property type="evidence" value="ECO:0007669"/>
    <property type="project" value="InterPro"/>
</dbReference>
<evidence type="ECO:0000313" key="2">
    <source>
        <dbReference type="EMBL" id="THG30358.1"/>
    </source>
</evidence>
<organism evidence="3 4">
    <name type="scientific">Orlajensenia flava</name>
    <dbReference type="NCBI Taxonomy" id="2565934"/>
    <lineage>
        <taxon>Bacteria</taxon>
        <taxon>Bacillati</taxon>
        <taxon>Actinomycetota</taxon>
        <taxon>Actinomycetes</taxon>
        <taxon>Micrococcales</taxon>
        <taxon>Microbacteriaceae</taxon>
        <taxon>Orlajensenia</taxon>
    </lineage>
</organism>
<dbReference type="PANTHER" id="PTHR21562:SF83">
    <property type="entry name" value="PECTIN ACETYLESTERASE 4"/>
    <property type="match status" value="1"/>
</dbReference>
<dbReference type="InterPro" id="IPR004963">
    <property type="entry name" value="PAE/NOTUM"/>
</dbReference>
<keyword evidence="1" id="KW-0812">Transmembrane</keyword>